<dbReference type="OrthoDB" id="9972196at2759"/>
<keyword evidence="2" id="KW-1133">Transmembrane helix</keyword>
<dbReference type="PANTHER" id="PTHR30344:SF1">
    <property type="entry name" value="6-PHOSPHOGLUCONOLACTONASE"/>
    <property type="match status" value="1"/>
</dbReference>
<gene>
    <name evidence="3" type="primary">pgl</name>
    <name evidence="3" type="ORF">AK812_SmicGene42139</name>
</gene>
<proteinExistence type="inferred from homology"/>
<dbReference type="InterPro" id="IPR027417">
    <property type="entry name" value="P-loop_NTPase"/>
</dbReference>
<keyword evidence="4" id="KW-1185">Reference proteome</keyword>
<dbReference type="InterPro" id="IPR019405">
    <property type="entry name" value="Lactonase_7-beta_prop"/>
</dbReference>
<evidence type="ECO:0000256" key="1">
    <source>
        <dbReference type="ARBA" id="ARBA00005564"/>
    </source>
</evidence>
<dbReference type="InterPro" id="IPR015943">
    <property type="entry name" value="WD40/YVTN_repeat-like_dom_sf"/>
</dbReference>
<dbReference type="AlphaFoldDB" id="A0A1Q9C4B8"/>
<dbReference type="SUPFAM" id="SSF51004">
    <property type="entry name" value="C-terminal (heme d1) domain of cytochrome cd1-nitrite reductase"/>
    <property type="match status" value="1"/>
</dbReference>
<feature type="transmembrane region" description="Helical" evidence="2">
    <location>
        <begin position="107"/>
        <end position="125"/>
    </location>
</feature>
<comment type="similarity">
    <text evidence="1">Belongs to the cycloisomerase 2 family.</text>
</comment>
<dbReference type="GO" id="GO:0017057">
    <property type="term" value="F:6-phosphogluconolactonase activity"/>
    <property type="evidence" value="ECO:0007669"/>
    <property type="project" value="TreeGrafter"/>
</dbReference>
<reference evidence="3 4" key="1">
    <citation type="submission" date="2016-02" db="EMBL/GenBank/DDBJ databases">
        <title>Genome analysis of coral dinoflagellate symbionts highlights evolutionary adaptations to a symbiotic lifestyle.</title>
        <authorList>
            <person name="Aranda M."/>
            <person name="Li Y."/>
            <person name="Liew Y.J."/>
            <person name="Baumgarten S."/>
            <person name="Simakov O."/>
            <person name="Wilson M."/>
            <person name="Piel J."/>
            <person name="Ashoor H."/>
            <person name="Bougouffa S."/>
            <person name="Bajic V.B."/>
            <person name="Ryu T."/>
            <person name="Ravasi T."/>
            <person name="Bayer T."/>
            <person name="Micklem G."/>
            <person name="Kim H."/>
            <person name="Bhak J."/>
            <person name="Lajeunesse T.C."/>
            <person name="Voolstra C.R."/>
        </authorList>
    </citation>
    <scope>NUCLEOTIDE SEQUENCE [LARGE SCALE GENOMIC DNA]</scope>
    <source>
        <strain evidence="3 4">CCMP2467</strain>
    </source>
</reference>
<dbReference type="PANTHER" id="PTHR30344">
    <property type="entry name" value="6-PHOSPHOGLUCONOLACTONASE-RELATED"/>
    <property type="match status" value="1"/>
</dbReference>
<keyword evidence="2" id="KW-0472">Membrane</keyword>
<evidence type="ECO:0000313" key="4">
    <source>
        <dbReference type="Proteomes" id="UP000186817"/>
    </source>
</evidence>
<dbReference type="Gene3D" id="2.130.10.10">
    <property type="entry name" value="YVTN repeat-like/Quinoprotein amine dehydrogenase"/>
    <property type="match status" value="1"/>
</dbReference>
<dbReference type="InterPro" id="IPR050282">
    <property type="entry name" value="Cycloisomerase_2"/>
</dbReference>
<organism evidence="3 4">
    <name type="scientific">Symbiodinium microadriaticum</name>
    <name type="common">Dinoflagellate</name>
    <name type="synonym">Zooxanthella microadriatica</name>
    <dbReference type="NCBI Taxonomy" id="2951"/>
    <lineage>
        <taxon>Eukaryota</taxon>
        <taxon>Sar</taxon>
        <taxon>Alveolata</taxon>
        <taxon>Dinophyceae</taxon>
        <taxon>Suessiales</taxon>
        <taxon>Symbiodiniaceae</taxon>
        <taxon>Symbiodinium</taxon>
    </lineage>
</organism>
<dbReference type="Proteomes" id="UP000186817">
    <property type="component" value="Unassembled WGS sequence"/>
</dbReference>
<sequence>MANKDAASASRAWDQVVKDLGIPLTVYSDDGSEFKREFKQKLDYFDIDKVVVAERAISFAPDKVYDDPETADKALTRMKRNVKRLSHDLLSLLVDASMRNGARRHGWGAFWCMLLASGVGCFVASPRVGLYRVSPQRLRLSLKSMSFWQVASKAADAAKCTTGSYLQKVNSTATAFLAKRDAVDREAAIAKLSEQMTARGKLCLVLGGRNLGKTLLKEAAIARCKANVNILSVDMRDADMLGKDLMTALDLQRQKSLGWARLSVEMLRAVIQFPVDYALKRINGFDGAGVAAKEMLCAAVSRHQIRIDNFISRSRKIPCIIVDEANLAIPGVMAEDGRGLAGSALQAITKWTKQANQASVTMISSEFGYPFRLLANGLALSSIQQLLVIGEVPESDMKKMLKDDWGMDEDLSKMFYDYFGGDIYTTKQALESLIRKKDTFDPFAVLLCPGLPFCAQDARARAHLENIYQQGFSLVEDVKTDEGAKMIAEENLGGVISRNAITFGLPDIFTGTAFSRHDIIAIIADGLCSAQAQLSSVPRSSLVTVQTWTKPSFVQDECAIVPGIHDQMIHIDDADMEDEDDAETLRLSPLCCNVSAWERPDWAMRVTASFEDTFTAFGRIDFQRLRAGLPVTRRGGPAGPAPTTVGEPQLPGVVTLPSTSSVPSSSAASEVVVPASHELIVVSCYTRFDNLAHGPRGTEAKRSLYTFRLDENDGELVLFSVTTDDSVMNPAFSRFNAKRNLLYTCTESVAENGEIVTYSVDASTGKLSKVGSQDAGGTSTCYLTLDKGSENLLVVNYWNATIGVFGLDKDSGLVGKSRSIFDPNEGRGMKVSHTKHVNHSENDPNAQMERQSDPHSHAVILDPFFGQIAYVPDLGMDLIRQFRFNPQSGKLEAAGFCRSGPESKSALGPRYIEFHPTLPYAYVVNELSSEVSVFAFDRDAAEDMLSSSDVSTAAPTLRLVQTVRTIPDAWPSDMNTCGRIAVHNSGHFVLVSNRGHNSITVFRVAHELGHQGQLSLAHLQHTRGATPRHFQFDSSGQWLISANQDSDKISFFRFNIATGTMEWTGNEYHVPSPNFVCCLRPQMRMSAHSQPAKSSNDGDVEAMRSASPRLRFMHEIMRRKLHRSLPPKEVRGDAVMECEGGAWINALRSLGWKTDLPLFLWQLVFALKN</sequence>
<dbReference type="EMBL" id="LSRX01001716">
    <property type="protein sequence ID" value="OLP77762.1"/>
    <property type="molecule type" value="Genomic_DNA"/>
</dbReference>
<dbReference type="Pfam" id="PF10282">
    <property type="entry name" value="Lactonase"/>
    <property type="match status" value="1"/>
</dbReference>
<dbReference type="SUPFAM" id="SSF52540">
    <property type="entry name" value="P-loop containing nucleoside triphosphate hydrolases"/>
    <property type="match status" value="1"/>
</dbReference>
<accession>A0A1Q9C4B8</accession>
<evidence type="ECO:0000313" key="3">
    <source>
        <dbReference type="EMBL" id="OLP77762.1"/>
    </source>
</evidence>
<evidence type="ECO:0000256" key="2">
    <source>
        <dbReference type="SAM" id="Phobius"/>
    </source>
</evidence>
<comment type="caution">
    <text evidence="3">The sequence shown here is derived from an EMBL/GenBank/DDBJ whole genome shotgun (WGS) entry which is preliminary data.</text>
</comment>
<keyword evidence="2" id="KW-0812">Transmembrane</keyword>
<protein>
    <submittedName>
        <fullName evidence="3">6-phosphogluconolactonase</fullName>
    </submittedName>
</protein>
<dbReference type="InterPro" id="IPR011048">
    <property type="entry name" value="Haem_d1_sf"/>
</dbReference>
<name>A0A1Q9C4B8_SYMMI</name>